<reference evidence="1" key="1">
    <citation type="journal article" date="2021" name="Nat. Commun.">
        <title>Genetic determinants of endophytism in the Arabidopsis root mycobiome.</title>
        <authorList>
            <person name="Mesny F."/>
            <person name="Miyauchi S."/>
            <person name="Thiergart T."/>
            <person name="Pickel B."/>
            <person name="Atanasova L."/>
            <person name="Karlsson M."/>
            <person name="Huettel B."/>
            <person name="Barry K.W."/>
            <person name="Haridas S."/>
            <person name="Chen C."/>
            <person name="Bauer D."/>
            <person name="Andreopoulos W."/>
            <person name="Pangilinan J."/>
            <person name="LaButti K."/>
            <person name="Riley R."/>
            <person name="Lipzen A."/>
            <person name="Clum A."/>
            <person name="Drula E."/>
            <person name="Henrissat B."/>
            <person name="Kohler A."/>
            <person name="Grigoriev I.V."/>
            <person name="Martin F.M."/>
            <person name="Hacquard S."/>
        </authorList>
    </citation>
    <scope>NUCLEOTIDE SEQUENCE</scope>
    <source>
        <strain evidence="1">MPI-CAGE-CH-0235</strain>
    </source>
</reference>
<name>A0A8K0WW00_9HYPO</name>
<keyword evidence="2" id="KW-1185">Reference proteome</keyword>
<accession>A0A8K0WW00</accession>
<dbReference type="Proteomes" id="UP000813444">
    <property type="component" value="Unassembled WGS sequence"/>
</dbReference>
<gene>
    <name evidence="1" type="ORF">B0I35DRAFT_123128</name>
</gene>
<dbReference type="AlphaFoldDB" id="A0A8K0WW00"/>
<evidence type="ECO:0000313" key="2">
    <source>
        <dbReference type="Proteomes" id="UP000813444"/>
    </source>
</evidence>
<dbReference type="EMBL" id="JAGPNK010000002">
    <property type="protein sequence ID" value="KAH7325982.1"/>
    <property type="molecule type" value="Genomic_DNA"/>
</dbReference>
<comment type="caution">
    <text evidence="1">The sequence shown here is derived from an EMBL/GenBank/DDBJ whole genome shotgun (WGS) entry which is preliminary data.</text>
</comment>
<proteinExistence type="predicted"/>
<protein>
    <submittedName>
        <fullName evidence="1">Uncharacterized protein</fullName>
    </submittedName>
</protein>
<evidence type="ECO:0000313" key="1">
    <source>
        <dbReference type="EMBL" id="KAH7325982.1"/>
    </source>
</evidence>
<organism evidence="1 2">
    <name type="scientific">Stachybotrys elegans</name>
    <dbReference type="NCBI Taxonomy" id="80388"/>
    <lineage>
        <taxon>Eukaryota</taxon>
        <taxon>Fungi</taxon>
        <taxon>Dikarya</taxon>
        <taxon>Ascomycota</taxon>
        <taxon>Pezizomycotina</taxon>
        <taxon>Sordariomycetes</taxon>
        <taxon>Hypocreomycetidae</taxon>
        <taxon>Hypocreales</taxon>
        <taxon>Stachybotryaceae</taxon>
        <taxon>Stachybotrys</taxon>
    </lineage>
</organism>
<sequence length="77" mass="8493">MARAWCFRAAPWEAACLGILDVVKPADIDCTKYAQGFTETIRTDSAVQTYCISLCYMPNQAPPCMMKLGLVLESVVD</sequence>